<keyword evidence="2" id="KW-1185">Reference proteome</keyword>
<gene>
    <name evidence="1" type="ORF">BGZ96_012789</name>
</gene>
<protein>
    <submittedName>
        <fullName evidence="1">Uncharacterized protein</fullName>
    </submittedName>
</protein>
<accession>A0ABQ7JQL2</accession>
<proteinExistence type="predicted"/>
<comment type="caution">
    <text evidence="1">The sequence shown here is derived from an EMBL/GenBank/DDBJ whole genome shotgun (WGS) entry which is preliminary data.</text>
</comment>
<dbReference type="Proteomes" id="UP001194696">
    <property type="component" value="Unassembled WGS sequence"/>
</dbReference>
<sequence length="163" mass="18626">MGTPRKSFSAWMFKEVCEEYGLSDASTLRTLCICSEHCAFAQNIVQLDSVLTAKKRKRKMRDVDREEEPLSKQKAYGIVTDSNKWVFVECTMHEGETVSFRMSWLSEALNIGGNCEDDAKKISAKIARLWSRIRNEIPALENRSRKLSAPTINKGCYLKKIPE</sequence>
<evidence type="ECO:0000313" key="1">
    <source>
        <dbReference type="EMBL" id="KAG0282846.1"/>
    </source>
</evidence>
<organism evidence="1 2">
    <name type="scientific">Linnemannia gamsii</name>
    <dbReference type="NCBI Taxonomy" id="64522"/>
    <lineage>
        <taxon>Eukaryota</taxon>
        <taxon>Fungi</taxon>
        <taxon>Fungi incertae sedis</taxon>
        <taxon>Mucoromycota</taxon>
        <taxon>Mortierellomycotina</taxon>
        <taxon>Mortierellomycetes</taxon>
        <taxon>Mortierellales</taxon>
        <taxon>Mortierellaceae</taxon>
        <taxon>Linnemannia</taxon>
    </lineage>
</organism>
<reference evidence="1 2" key="1">
    <citation type="journal article" date="2020" name="Fungal Divers.">
        <title>Resolving the Mortierellaceae phylogeny through synthesis of multi-gene phylogenetics and phylogenomics.</title>
        <authorList>
            <person name="Vandepol N."/>
            <person name="Liber J."/>
            <person name="Desiro A."/>
            <person name="Na H."/>
            <person name="Kennedy M."/>
            <person name="Barry K."/>
            <person name="Grigoriev I.V."/>
            <person name="Miller A.N."/>
            <person name="O'Donnell K."/>
            <person name="Stajich J.E."/>
            <person name="Bonito G."/>
        </authorList>
    </citation>
    <scope>NUCLEOTIDE SEQUENCE [LARGE SCALE GENOMIC DNA]</scope>
    <source>
        <strain evidence="1 2">AD045</strain>
    </source>
</reference>
<evidence type="ECO:0000313" key="2">
    <source>
        <dbReference type="Proteomes" id="UP001194696"/>
    </source>
</evidence>
<name>A0ABQ7JQL2_9FUNG</name>
<dbReference type="EMBL" id="JAAAIM010000992">
    <property type="protein sequence ID" value="KAG0282846.1"/>
    <property type="molecule type" value="Genomic_DNA"/>
</dbReference>